<organism evidence="3 4">
    <name type="scientific">Streptomyces albus (strain ATCC 21838 / DSM 41398 / FERM P-419 / JCM 4703 / NBRC 107858)</name>
    <dbReference type="NCBI Taxonomy" id="1081613"/>
    <lineage>
        <taxon>Bacteria</taxon>
        <taxon>Bacillati</taxon>
        <taxon>Actinomycetota</taxon>
        <taxon>Actinomycetes</taxon>
        <taxon>Kitasatosporales</taxon>
        <taxon>Streptomycetaceae</taxon>
        <taxon>Streptomyces</taxon>
    </lineage>
</organism>
<keyword evidence="4" id="KW-1185">Reference proteome</keyword>
<dbReference type="Pfam" id="PF03537">
    <property type="entry name" value="Glyco_hydro_114"/>
    <property type="match status" value="1"/>
</dbReference>
<feature type="chain" id="PRO_5038727087" evidence="1">
    <location>
        <begin position="33"/>
        <end position="272"/>
    </location>
</feature>
<keyword evidence="1" id="KW-0732">Signal</keyword>
<dbReference type="EMBL" id="CP010519">
    <property type="protein sequence ID" value="AJE82337.1"/>
    <property type="molecule type" value="Genomic_DNA"/>
</dbReference>
<evidence type="ECO:0000313" key="3">
    <source>
        <dbReference type="EMBL" id="AJE82337.1"/>
    </source>
</evidence>
<dbReference type="KEGG" id="sals:SLNWT_1961"/>
<dbReference type="Proteomes" id="UP000031523">
    <property type="component" value="Chromosome"/>
</dbReference>
<evidence type="ECO:0000313" key="4">
    <source>
        <dbReference type="Proteomes" id="UP000031523"/>
    </source>
</evidence>
<protein>
    <submittedName>
        <fullName evidence="3">Secreted protein</fullName>
    </submittedName>
</protein>
<reference evidence="3 4" key="1">
    <citation type="submission" date="2015-01" db="EMBL/GenBank/DDBJ databases">
        <title>Enhanced salinomycin production by adjusting the supply of polyketide extender units in Streptomyce albus DSM 41398.</title>
        <authorList>
            <person name="Lu C."/>
        </authorList>
    </citation>
    <scope>NUCLEOTIDE SEQUENCE [LARGE SCALE GENOMIC DNA]</scope>
    <source>
        <strain evidence="4">ATCC 21838 / DSM 41398 / FERM P-419 / JCM 4703 / NBRC 107858</strain>
    </source>
</reference>
<dbReference type="PANTHER" id="PTHR35273:SF2">
    <property type="entry name" value="ALPHA-GALACTOSIDASE"/>
    <property type="match status" value="1"/>
</dbReference>
<dbReference type="PROSITE" id="PS51257">
    <property type="entry name" value="PROKAR_LIPOPROTEIN"/>
    <property type="match status" value="1"/>
</dbReference>
<accession>A0A0B5EW80</accession>
<gene>
    <name evidence="3" type="ORF">SLNWT_1961</name>
</gene>
<evidence type="ECO:0000256" key="1">
    <source>
        <dbReference type="SAM" id="SignalP"/>
    </source>
</evidence>
<feature type="signal peptide" evidence="1">
    <location>
        <begin position="1"/>
        <end position="32"/>
    </location>
</feature>
<dbReference type="InterPro" id="IPR017853">
    <property type="entry name" value="GH"/>
</dbReference>
<dbReference type="Gene3D" id="3.20.20.70">
    <property type="entry name" value="Aldolase class I"/>
    <property type="match status" value="1"/>
</dbReference>
<dbReference type="AlphaFoldDB" id="A0A0B5EW80"/>
<dbReference type="PANTHER" id="PTHR35273">
    <property type="entry name" value="ALPHA-1,4 POLYGALACTOSAMINIDASE, PUTATIVE (AFU_ORTHOLOGUE AFUA_3G07890)-RELATED"/>
    <property type="match status" value="1"/>
</dbReference>
<dbReference type="SUPFAM" id="SSF51445">
    <property type="entry name" value="(Trans)glycosidases"/>
    <property type="match status" value="1"/>
</dbReference>
<dbReference type="InterPro" id="IPR004352">
    <property type="entry name" value="GH114_TIM-barrel"/>
</dbReference>
<sequence>MCQPSARSRLTRTLAGTAAAVLLAACAPGAGTEEESAPALPPRNAGLDYQLGGAYPPPEGVGIVVRDHTARPAKGRYSICYVNAFQAQEGAESAWDEDLLLRDAKGGIVYDGPWNEAVLDIRTAEKRERVAAKVNGWIDTCARKGFQAVEPDNYDTFDRFGAYLSAGDAKALITLLSAHAHERGLAVAQKNTAELAPERERTGLDFAVAEECGAHRECGAYAEAFDDRVLVVEYEKAGLRRACAGWRDRLSIVLRDPDVSPAGDPGYVRETC</sequence>
<name>A0A0B5EW80_STRA4</name>
<evidence type="ECO:0000259" key="2">
    <source>
        <dbReference type="Pfam" id="PF03537"/>
    </source>
</evidence>
<proteinExistence type="predicted"/>
<dbReference type="InterPro" id="IPR013785">
    <property type="entry name" value="Aldolase_TIM"/>
</dbReference>
<feature type="domain" description="Glycoside-hydrolase family GH114 TIM-barrel" evidence="2">
    <location>
        <begin position="48"/>
        <end position="259"/>
    </location>
</feature>